<protein>
    <submittedName>
        <fullName evidence="3">Chaperone protein dnaJ 10 isoform X2</fullName>
    </submittedName>
    <submittedName>
        <fullName evidence="4">Chaperone protein dnaJ 10-like isoform X2</fullName>
    </submittedName>
</protein>
<dbReference type="GeneID" id="113712304"/>
<sequence length="330" mass="37009">MTLKQPKISSEAIIDPAAIFAMLFGSELFEEYIGQLAMASMASLDIFTEGEDFDAKKLQEKMRVVQKEREEKLAEILKDRLNLYVQGNKEDFVCHAEGEVSRLSNAAYGVDMLNTIGYIYARQSAKELGKKAIYLGVPFIAEWFRNKGHFIKSQVTAATGAIALIQLQEDMKRQLSAEGNYTEEELEEYMQSHKKLMIDSLWKLNVADIEATLSRVCQMVLQDNNVKKEELRARAKGLKTLGKIFQRAKLANENETEMATKSPLHKLNGGDPVYDAFSVNTSARSSNTDDLPATPFVQQSPYVEAPQFSGGQYTYNFPMPTAPPGAQRHV</sequence>
<keyword evidence="2" id="KW-1185">Reference proteome</keyword>
<evidence type="ECO:0000259" key="1">
    <source>
        <dbReference type="Pfam" id="PF14308"/>
    </source>
</evidence>
<dbReference type="PANTHER" id="PTHR44094:SF17">
    <property type="entry name" value="CHAPERONE PROTEIN DNAJ 10"/>
    <property type="match status" value="1"/>
</dbReference>
<evidence type="ECO:0000313" key="2">
    <source>
        <dbReference type="Proteomes" id="UP001652660"/>
    </source>
</evidence>
<dbReference type="Proteomes" id="UP001652660">
    <property type="component" value="Chromosome 10c"/>
</dbReference>
<accession>A0ABM4VTZ0</accession>
<organism evidence="2 3">
    <name type="scientific">Coffea arabica</name>
    <name type="common">Arabian coffee</name>
    <dbReference type="NCBI Taxonomy" id="13443"/>
    <lineage>
        <taxon>Eukaryota</taxon>
        <taxon>Viridiplantae</taxon>
        <taxon>Streptophyta</taxon>
        <taxon>Embryophyta</taxon>
        <taxon>Tracheophyta</taxon>
        <taxon>Spermatophyta</taxon>
        <taxon>Magnoliopsida</taxon>
        <taxon>eudicotyledons</taxon>
        <taxon>Gunneridae</taxon>
        <taxon>Pentapetalae</taxon>
        <taxon>asterids</taxon>
        <taxon>lamiids</taxon>
        <taxon>Gentianales</taxon>
        <taxon>Rubiaceae</taxon>
        <taxon>Ixoroideae</taxon>
        <taxon>Gardenieae complex</taxon>
        <taxon>Bertiereae - Coffeeae clade</taxon>
        <taxon>Coffeeae</taxon>
        <taxon>Coffea</taxon>
    </lineage>
</organism>
<dbReference type="InterPro" id="IPR052423">
    <property type="entry name" value="EMIR"/>
</dbReference>
<proteinExistence type="predicted"/>
<dbReference type="RefSeq" id="XP_071924997.1">
    <property type="nucleotide sequence ID" value="XM_072068896.1"/>
</dbReference>
<dbReference type="InterPro" id="IPR026894">
    <property type="entry name" value="DnaJ_X"/>
</dbReference>
<dbReference type="PANTHER" id="PTHR44094">
    <property type="entry name" value="DNAJ HEAT SHOCK N-TERMINAL DOMAIN-CONTAINING PROTEIN"/>
    <property type="match status" value="1"/>
</dbReference>
<evidence type="ECO:0000313" key="4">
    <source>
        <dbReference type="RefSeq" id="XP_071924997.1"/>
    </source>
</evidence>
<reference evidence="3 4" key="1">
    <citation type="submission" date="2025-05" db="UniProtKB">
        <authorList>
            <consortium name="RefSeq"/>
        </authorList>
    </citation>
    <scope>IDENTIFICATION</scope>
    <source>
        <tissue evidence="3 4">Leaves</tissue>
    </source>
</reference>
<feature type="domain" description="DNAJ-containing protein X-domain" evidence="1">
    <location>
        <begin position="66"/>
        <end position="258"/>
    </location>
</feature>
<dbReference type="RefSeq" id="XP_071923001.1">
    <property type="nucleotide sequence ID" value="XM_072066900.1"/>
</dbReference>
<name>A0ABM4VTZ0_COFAR</name>
<gene>
    <name evidence="3" type="primary">LOC113712304</name>
    <name evidence="4" type="synonym">LOC140016024</name>
</gene>
<evidence type="ECO:0000313" key="3">
    <source>
        <dbReference type="RefSeq" id="XP_071923001.1"/>
    </source>
</evidence>
<dbReference type="Proteomes" id="UP001652660">
    <property type="component" value="Chromosome 10e"/>
</dbReference>
<dbReference type="Pfam" id="PF14308">
    <property type="entry name" value="DnaJ-X"/>
    <property type="match status" value="1"/>
</dbReference>